<dbReference type="AlphaFoldDB" id="A0A6C0D3N4"/>
<protein>
    <recommendedName>
        <fullName evidence="2">Restriction endonuclease type IV Mrr domain-containing protein</fullName>
    </recommendedName>
</protein>
<reference evidence="1" key="1">
    <citation type="journal article" date="2020" name="Nature">
        <title>Giant virus diversity and host interactions through global metagenomics.</title>
        <authorList>
            <person name="Schulz F."/>
            <person name="Roux S."/>
            <person name="Paez-Espino D."/>
            <person name="Jungbluth S."/>
            <person name="Walsh D.A."/>
            <person name="Denef V.J."/>
            <person name="McMahon K.D."/>
            <person name="Konstantinidis K.T."/>
            <person name="Eloe-Fadrosh E.A."/>
            <person name="Kyrpides N.C."/>
            <person name="Woyke T."/>
        </authorList>
    </citation>
    <scope>NUCLEOTIDE SEQUENCE</scope>
    <source>
        <strain evidence="1">GVMAG-M-3300023174-116</strain>
    </source>
</reference>
<dbReference type="EMBL" id="MN739536">
    <property type="protein sequence ID" value="QHT11656.1"/>
    <property type="molecule type" value="Genomic_DNA"/>
</dbReference>
<proteinExistence type="predicted"/>
<evidence type="ECO:0008006" key="2">
    <source>
        <dbReference type="Google" id="ProtNLM"/>
    </source>
</evidence>
<accession>A0A6C0D3N4</accession>
<name>A0A6C0D3N4_9ZZZZ</name>
<sequence length="413" mass="47373">MKPFTISNSKILSFFEQRPEMDVEITLLKFIDIMETLQESMNKTLTNSTVLEILDNLKTMNTKFERSQEVSQFNLSKYMTELKTTMNEEIKTSMSISMMEKVEPVLRAKLKEQQCAIVDSAIDKFTNIFDNKLLNINEISRSNKEILSNQNDKLNNLLNRFENSSNKGKLSENLVLNTLKDMYPSAEIYSVGQTKETCDIMLIRHNKPKILVENKEWSRPVIQEEVKKFMRDIELQKCCGLFLSQNTTITTKDNYEINVHDGNVLVYVHCANNDPEKIKIAVDVIDAFHNTLKLLDSDTCSEEDMNTISKEVTDHINAEYQNFLSKKNKTIKMAKDFIQTLVKQIEDFTIPSLESYLASKYALSSSKFVCEFCGFTGKNQQSKSAHMRGCVENKKLSNKSKGSSSSIMCVETE</sequence>
<organism evidence="1">
    <name type="scientific">viral metagenome</name>
    <dbReference type="NCBI Taxonomy" id="1070528"/>
    <lineage>
        <taxon>unclassified sequences</taxon>
        <taxon>metagenomes</taxon>
        <taxon>organismal metagenomes</taxon>
    </lineage>
</organism>
<evidence type="ECO:0000313" key="1">
    <source>
        <dbReference type="EMBL" id="QHT11656.1"/>
    </source>
</evidence>